<comment type="caution">
    <text evidence="2">The sequence shown here is derived from an EMBL/GenBank/DDBJ whole genome shotgun (WGS) entry which is preliminary data.</text>
</comment>
<protein>
    <submittedName>
        <fullName evidence="2">Host attachment family protein</fullName>
    </submittedName>
</protein>
<name>A0ABT1LC64_9HYPH</name>
<dbReference type="RefSeq" id="WP_254740817.1">
    <property type="nucleotide sequence ID" value="NZ_JANCLU010000007.1"/>
</dbReference>
<evidence type="ECO:0000313" key="2">
    <source>
        <dbReference type="EMBL" id="MCP8938666.1"/>
    </source>
</evidence>
<dbReference type="EMBL" id="JANCLU010000007">
    <property type="protein sequence ID" value="MCP8938666.1"/>
    <property type="molecule type" value="Genomic_DNA"/>
</dbReference>
<dbReference type="InterPro" id="IPR041374">
    <property type="entry name" value="BaeRF_family12"/>
</dbReference>
<evidence type="ECO:0000313" key="3">
    <source>
        <dbReference type="Proteomes" id="UP001205890"/>
    </source>
</evidence>
<feature type="region of interest" description="Disordered" evidence="1">
    <location>
        <begin position="40"/>
        <end position="67"/>
    </location>
</feature>
<proteinExistence type="predicted"/>
<keyword evidence="3" id="KW-1185">Reference proteome</keyword>
<sequence length="148" mass="16097">MAEFLVPHDAWVIVGDGRRALFLRNEGRPDRIALTVHRVLASENPPTREQGSDRPGRAMSSMGTGRSAYADTDWHEMEEHRFAGEIVRGLTALAASGQMNAVVLVAPPKVLGDLRAALPDNLKSAVIGELHKDLTKHTVDDIARNLAS</sequence>
<accession>A0ABT1LC64</accession>
<gene>
    <name evidence="2" type="ORF">NK718_09085</name>
</gene>
<dbReference type="Pfam" id="PF18856">
    <property type="entry name" value="baeRF_family12"/>
    <property type="match status" value="1"/>
</dbReference>
<reference evidence="2 3" key="1">
    <citation type="submission" date="2022-07" db="EMBL/GenBank/DDBJ databases">
        <authorList>
            <person name="Li W.-J."/>
            <person name="Deng Q.-Q."/>
        </authorList>
    </citation>
    <scope>NUCLEOTIDE SEQUENCE [LARGE SCALE GENOMIC DNA]</scope>
    <source>
        <strain evidence="2 3">SYSU M60028</strain>
    </source>
</reference>
<evidence type="ECO:0000256" key="1">
    <source>
        <dbReference type="SAM" id="MobiDB-lite"/>
    </source>
</evidence>
<dbReference type="Proteomes" id="UP001205890">
    <property type="component" value="Unassembled WGS sequence"/>
</dbReference>
<organism evidence="2 3">
    <name type="scientific">Alsobacter ponti</name>
    <dbReference type="NCBI Taxonomy" id="2962936"/>
    <lineage>
        <taxon>Bacteria</taxon>
        <taxon>Pseudomonadati</taxon>
        <taxon>Pseudomonadota</taxon>
        <taxon>Alphaproteobacteria</taxon>
        <taxon>Hyphomicrobiales</taxon>
        <taxon>Alsobacteraceae</taxon>
        <taxon>Alsobacter</taxon>
    </lineage>
</organism>